<evidence type="ECO:0000313" key="1">
    <source>
        <dbReference type="EMBL" id="KAA1133475.1"/>
    </source>
</evidence>
<gene>
    <name evidence="1" type="ORF">PGTUg99_015913</name>
</gene>
<proteinExistence type="predicted"/>
<dbReference type="EMBL" id="VDEP01000071">
    <property type="protein sequence ID" value="KAA1133475.1"/>
    <property type="molecule type" value="Genomic_DNA"/>
</dbReference>
<reference evidence="1 2" key="1">
    <citation type="submission" date="2019-05" db="EMBL/GenBank/DDBJ databases">
        <title>Emergence of the Ug99 lineage of the wheat stem rust pathogen through somatic hybridization.</title>
        <authorList>
            <person name="Li F."/>
            <person name="Upadhyaya N.M."/>
            <person name="Sperschneider J."/>
            <person name="Matny O."/>
            <person name="Nguyen-Phuc H."/>
            <person name="Mago R."/>
            <person name="Raley C."/>
            <person name="Miller M.E."/>
            <person name="Silverstein K.A.T."/>
            <person name="Henningsen E."/>
            <person name="Hirsch C.D."/>
            <person name="Visser B."/>
            <person name="Pretorius Z.A."/>
            <person name="Steffenson B.J."/>
            <person name="Schwessinger B."/>
            <person name="Dodds P.N."/>
            <person name="Figueroa M."/>
        </authorList>
    </citation>
    <scope>NUCLEOTIDE SEQUENCE [LARGE SCALE GENOMIC DNA]</scope>
    <source>
        <strain evidence="1 2">Ug99</strain>
    </source>
</reference>
<dbReference type="Proteomes" id="UP000325313">
    <property type="component" value="Unassembled WGS sequence"/>
</dbReference>
<comment type="caution">
    <text evidence="1">The sequence shown here is derived from an EMBL/GenBank/DDBJ whole genome shotgun (WGS) entry which is preliminary data.</text>
</comment>
<organism evidence="1 2">
    <name type="scientific">Puccinia graminis f. sp. tritici</name>
    <dbReference type="NCBI Taxonomy" id="56615"/>
    <lineage>
        <taxon>Eukaryota</taxon>
        <taxon>Fungi</taxon>
        <taxon>Dikarya</taxon>
        <taxon>Basidiomycota</taxon>
        <taxon>Pucciniomycotina</taxon>
        <taxon>Pucciniomycetes</taxon>
        <taxon>Pucciniales</taxon>
        <taxon>Pucciniaceae</taxon>
        <taxon>Puccinia</taxon>
    </lineage>
</organism>
<evidence type="ECO:0000313" key="2">
    <source>
        <dbReference type="Proteomes" id="UP000325313"/>
    </source>
</evidence>
<dbReference type="AlphaFoldDB" id="A0A5B0S7R2"/>
<name>A0A5B0S7R2_PUCGR</name>
<protein>
    <submittedName>
        <fullName evidence="1">Uncharacterized protein</fullName>
    </submittedName>
</protein>
<sequence>MFRRRLCFARVVLALENNSTQHNSTQLNSGFNWKTNYTLYQNQDHHHRFNRQTGLPPLNQFQSPASSSQTRNVKFKISGLHTFATLHRQYPATKSEPASSLTFFHNHVRQVGWMSLKSCRRRRSMNVGVTEMSPRDQTILHISLHSDLKALANDDPPLKLKGPLERK</sequence>
<accession>A0A5B0S7R2</accession>